<dbReference type="AlphaFoldDB" id="A0A4V1Q4A0"/>
<evidence type="ECO:0000313" key="1">
    <source>
        <dbReference type="EMBL" id="RXW21358.1"/>
    </source>
</evidence>
<gene>
    <name evidence="1" type="ORF">EST38_g4504</name>
</gene>
<dbReference type="Proteomes" id="UP000290288">
    <property type="component" value="Unassembled WGS sequence"/>
</dbReference>
<sequence length="575" mass="66041">MPLQTHTTIAPSSIVLSRLLFHNEVPDALEAASIHQGINDIKGEIFRLQSQLEYLERLLQKHRRVLSAVRRIPAGVWGRIFTFVLPFCLRGNERRELLHLTLVCRAWCQAARLTRRLWNKYSVDTHPFSYKAAKSWLSRSGDLPKSLEVDGLACGHCKKFRRDNGDFRCPIIHPELVKLLLEGPVLNHLSLKCQVPLCFKKLCERLHPSMWISIKSLTIWIEDGWRQVIEGEVMSHSFDIPPNVTSLEISLGYAYDFGCPDRPLCISPIVYARLTSLSFNSGAWSNGAAFLAALKHCTSLESLTINFVCNGWRYDDEDYRIAGRSVSLPCLRTLQLQQACETDILEHLVMPALIELVVRGEYSEGEREFQWYFPNPQVRCPNLRILRLYTPRSVDPSELAAILKYLPHLTEVTLSGAVPDIHARRDYYGHEPKNVEEVGEHRETPMRDVFQMLHSWDQKYGANRNLSSLQVLEILDLPENYNFSYISNYIAARSRKPPGEASDTLKQLTITFLPTRFLKNCNFGDFKNVQEVLERRGIRASITPSELKPFRQDWNEPLYPFRAQIPGPPLVNVTY</sequence>
<accession>A0A4V1Q4A0</accession>
<keyword evidence="2" id="KW-1185">Reference proteome</keyword>
<dbReference type="Gene3D" id="3.80.10.10">
    <property type="entry name" value="Ribonuclease Inhibitor"/>
    <property type="match status" value="1"/>
</dbReference>
<protein>
    <submittedName>
        <fullName evidence="1">Uncharacterized protein</fullName>
    </submittedName>
</protein>
<dbReference type="OrthoDB" id="3013508at2759"/>
<proteinExistence type="predicted"/>
<name>A0A4V1Q4A0_9AGAR</name>
<reference evidence="1 2" key="1">
    <citation type="submission" date="2019-01" db="EMBL/GenBank/DDBJ databases">
        <title>Draft genome sequence of Psathyrella aberdarensis IHI B618.</title>
        <authorList>
            <person name="Buettner E."/>
            <person name="Kellner H."/>
        </authorList>
    </citation>
    <scope>NUCLEOTIDE SEQUENCE [LARGE SCALE GENOMIC DNA]</scope>
    <source>
        <strain evidence="1 2">IHI B618</strain>
    </source>
</reference>
<organism evidence="1 2">
    <name type="scientific">Candolleomyces aberdarensis</name>
    <dbReference type="NCBI Taxonomy" id="2316362"/>
    <lineage>
        <taxon>Eukaryota</taxon>
        <taxon>Fungi</taxon>
        <taxon>Dikarya</taxon>
        <taxon>Basidiomycota</taxon>
        <taxon>Agaricomycotina</taxon>
        <taxon>Agaricomycetes</taxon>
        <taxon>Agaricomycetidae</taxon>
        <taxon>Agaricales</taxon>
        <taxon>Agaricineae</taxon>
        <taxon>Psathyrellaceae</taxon>
        <taxon>Candolleomyces</taxon>
    </lineage>
</organism>
<dbReference type="InterPro" id="IPR032675">
    <property type="entry name" value="LRR_dom_sf"/>
</dbReference>
<dbReference type="EMBL" id="SDEE01000111">
    <property type="protein sequence ID" value="RXW21358.1"/>
    <property type="molecule type" value="Genomic_DNA"/>
</dbReference>
<comment type="caution">
    <text evidence="1">The sequence shown here is derived from an EMBL/GenBank/DDBJ whole genome shotgun (WGS) entry which is preliminary data.</text>
</comment>
<dbReference type="SUPFAM" id="SSF52047">
    <property type="entry name" value="RNI-like"/>
    <property type="match status" value="1"/>
</dbReference>
<evidence type="ECO:0000313" key="2">
    <source>
        <dbReference type="Proteomes" id="UP000290288"/>
    </source>
</evidence>